<comment type="caution">
    <text evidence="1">The sequence shown here is derived from an EMBL/GenBank/DDBJ whole genome shotgun (WGS) entry which is preliminary data.</text>
</comment>
<sequence>MRQVASDRARREFLTRWGHEFEGPEWANADGPKMSLRSEKQLFCSSVCRASFMRGTMIENPGGWRQRFIRRNSCFHWPFRASARRPREVFRTEEESSSGSTNAADDFELLVPCGPGEIFPENRSARVRVRDVQKERPIEGTEAWWIEKRSKEEKDLKTTKFSALLQELVSALASETAMEAMCATHLAHLGKALEARCYTLRLDQICPALKLLGRAWKTVEAASKPSVTRSTLVVREHWRRMSEELRISCHFLAERVSAEALTGKISTVTKSLQALAESETCSQERLDAHLARIKATA</sequence>
<organism evidence="1 2">
    <name type="scientific">Durusdinium trenchii</name>
    <dbReference type="NCBI Taxonomy" id="1381693"/>
    <lineage>
        <taxon>Eukaryota</taxon>
        <taxon>Sar</taxon>
        <taxon>Alveolata</taxon>
        <taxon>Dinophyceae</taxon>
        <taxon>Suessiales</taxon>
        <taxon>Symbiodiniaceae</taxon>
        <taxon>Durusdinium</taxon>
    </lineage>
</organism>
<name>A0ABP0IF74_9DINO</name>
<evidence type="ECO:0000313" key="2">
    <source>
        <dbReference type="Proteomes" id="UP001642484"/>
    </source>
</evidence>
<reference evidence="1 2" key="1">
    <citation type="submission" date="2024-02" db="EMBL/GenBank/DDBJ databases">
        <authorList>
            <person name="Chen Y."/>
            <person name="Shah S."/>
            <person name="Dougan E. K."/>
            <person name="Thang M."/>
            <person name="Chan C."/>
        </authorList>
    </citation>
    <scope>NUCLEOTIDE SEQUENCE [LARGE SCALE GENOMIC DNA]</scope>
</reference>
<evidence type="ECO:0000313" key="1">
    <source>
        <dbReference type="EMBL" id="CAK9000536.1"/>
    </source>
</evidence>
<proteinExistence type="predicted"/>
<accession>A0ABP0IF74</accession>
<dbReference type="EMBL" id="CAXAMN010002636">
    <property type="protein sequence ID" value="CAK9000536.1"/>
    <property type="molecule type" value="Genomic_DNA"/>
</dbReference>
<dbReference type="Proteomes" id="UP001642484">
    <property type="component" value="Unassembled WGS sequence"/>
</dbReference>
<protein>
    <submittedName>
        <fullName evidence="1">Uncharacterized protein</fullName>
    </submittedName>
</protein>
<keyword evidence="2" id="KW-1185">Reference proteome</keyword>
<gene>
    <name evidence="1" type="ORF">CCMP2556_LOCUS6100</name>
</gene>